<proteinExistence type="predicted"/>
<accession>A0A8X6MQ38</accession>
<sequence length="155" mass="18575">MNISRGRSFKFKTFWNEISMQRKKRNAARMEAERTEGKSPEDQRLVVIEWRRESALMKRKVMETKRKSWNTLLNKMDCITDSDKAYRLLNKLNNVKKDNPAHQMKIGNVMMTNDRNIAEKFNKHFLNKYKYLSERRRSKNNKVMNNAGTTAQKRN</sequence>
<reference evidence="2" key="1">
    <citation type="submission" date="2020-08" db="EMBL/GenBank/DDBJ databases">
        <title>Multicomponent nature underlies the extraordinary mechanical properties of spider dragline silk.</title>
        <authorList>
            <person name="Kono N."/>
            <person name="Nakamura H."/>
            <person name="Mori M."/>
            <person name="Yoshida Y."/>
            <person name="Ohtoshi R."/>
            <person name="Malay A.D."/>
            <person name="Moran D.A.P."/>
            <person name="Tomita M."/>
            <person name="Numata K."/>
            <person name="Arakawa K."/>
        </authorList>
    </citation>
    <scope>NUCLEOTIDE SEQUENCE</scope>
</reference>
<feature type="compositionally biased region" description="Polar residues" evidence="1">
    <location>
        <begin position="141"/>
        <end position="155"/>
    </location>
</feature>
<dbReference type="AlphaFoldDB" id="A0A8X6MQ38"/>
<keyword evidence="3" id="KW-1185">Reference proteome</keyword>
<dbReference type="Proteomes" id="UP000887013">
    <property type="component" value="Unassembled WGS sequence"/>
</dbReference>
<evidence type="ECO:0000313" key="2">
    <source>
        <dbReference type="EMBL" id="GFS71933.1"/>
    </source>
</evidence>
<gene>
    <name evidence="2" type="ORF">NPIL_109151</name>
</gene>
<organism evidence="2 3">
    <name type="scientific">Nephila pilipes</name>
    <name type="common">Giant wood spider</name>
    <name type="synonym">Nephila maculata</name>
    <dbReference type="NCBI Taxonomy" id="299642"/>
    <lineage>
        <taxon>Eukaryota</taxon>
        <taxon>Metazoa</taxon>
        <taxon>Ecdysozoa</taxon>
        <taxon>Arthropoda</taxon>
        <taxon>Chelicerata</taxon>
        <taxon>Arachnida</taxon>
        <taxon>Araneae</taxon>
        <taxon>Araneomorphae</taxon>
        <taxon>Entelegynae</taxon>
        <taxon>Araneoidea</taxon>
        <taxon>Nephilidae</taxon>
        <taxon>Nephila</taxon>
    </lineage>
</organism>
<evidence type="ECO:0000256" key="1">
    <source>
        <dbReference type="SAM" id="MobiDB-lite"/>
    </source>
</evidence>
<name>A0A8X6MQ38_NEPPI</name>
<protein>
    <submittedName>
        <fullName evidence="2">Uncharacterized protein</fullName>
    </submittedName>
</protein>
<dbReference type="EMBL" id="BMAW01000990">
    <property type="protein sequence ID" value="GFS71933.1"/>
    <property type="molecule type" value="Genomic_DNA"/>
</dbReference>
<feature type="region of interest" description="Disordered" evidence="1">
    <location>
        <begin position="136"/>
        <end position="155"/>
    </location>
</feature>
<comment type="caution">
    <text evidence="2">The sequence shown here is derived from an EMBL/GenBank/DDBJ whole genome shotgun (WGS) entry which is preliminary data.</text>
</comment>
<evidence type="ECO:0000313" key="3">
    <source>
        <dbReference type="Proteomes" id="UP000887013"/>
    </source>
</evidence>